<dbReference type="EMBL" id="QZVS01000086">
    <property type="protein sequence ID" value="RJT87910.1"/>
    <property type="molecule type" value="Genomic_DNA"/>
</dbReference>
<evidence type="ECO:0000256" key="1">
    <source>
        <dbReference type="SAM" id="MobiDB-lite"/>
    </source>
</evidence>
<dbReference type="Proteomes" id="UP000272015">
    <property type="component" value="Unassembled WGS sequence"/>
</dbReference>
<dbReference type="AlphaFoldDB" id="A0A3A5MCP9"/>
<comment type="caution">
    <text evidence="3">The sequence shown here is derived from an EMBL/GenBank/DDBJ whole genome shotgun (WGS) entry which is preliminary data.</text>
</comment>
<keyword evidence="2" id="KW-0812">Transmembrane</keyword>
<evidence type="ECO:0008006" key="5">
    <source>
        <dbReference type="Google" id="ProtNLM"/>
    </source>
</evidence>
<evidence type="ECO:0000256" key="2">
    <source>
        <dbReference type="SAM" id="Phobius"/>
    </source>
</evidence>
<organism evidence="3 4">
    <name type="scientific">Cryobacterium melibiosiphilum</name>
    <dbReference type="NCBI Taxonomy" id="995039"/>
    <lineage>
        <taxon>Bacteria</taxon>
        <taxon>Bacillati</taxon>
        <taxon>Actinomycetota</taxon>
        <taxon>Actinomycetes</taxon>
        <taxon>Micrococcales</taxon>
        <taxon>Microbacteriaceae</taxon>
        <taxon>Cryobacterium</taxon>
    </lineage>
</organism>
<evidence type="ECO:0000313" key="4">
    <source>
        <dbReference type="Proteomes" id="UP000272015"/>
    </source>
</evidence>
<feature type="region of interest" description="Disordered" evidence="1">
    <location>
        <begin position="1"/>
        <end position="32"/>
    </location>
</feature>
<keyword evidence="2" id="KW-0472">Membrane</keyword>
<keyword evidence="2" id="KW-1133">Transmembrane helix</keyword>
<reference evidence="3 4" key="1">
    <citation type="submission" date="2018-09" db="EMBL/GenBank/DDBJ databases">
        <title>Novel species of Cryobacterium.</title>
        <authorList>
            <person name="Liu Q."/>
            <person name="Xin Y.-H."/>
        </authorList>
    </citation>
    <scope>NUCLEOTIDE SEQUENCE [LARGE SCALE GENOMIC DNA]</scope>
    <source>
        <strain evidence="3 4">Hh39</strain>
    </source>
</reference>
<keyword evidence="4" id="KW-1185">Reference proteome</keyword>
<accession>A0A3A5MCP9</accession>
<protein>
    <recommendedName>
        <fullName evidence="5">DUF3618 domain-containing protein</fullName>
    </recommendedName>
</protein>
<dbReference type="OrthoDB" id="5126074at2"/>
<feature type="transmembrane region" description="Helical" evidence="2">
    <location>
        <begin position="80"/>
        <end position="102"/>
    </location>
</feature>
<proteinExistence type="predicted"/>
<gene>
    <name evidence="3" type="ORF">D6T64_12475</name>
</gene>
<name>A0A3A5MCP9_9MICO</name>
<evidence type="ECO:0000313" key="3">
    <source>
        <dbReference type="EMBL" id="RJT87910.1"/>
    </source>
</evidence>
<dbReference type="RefSeq" id="WP_119975005.1">
    <property type="nucleotide sequence ID" value="NZ_JBHSQA010000006.1"/>
</dbReference>
<sequence>MKNSKAVTRRTDGVDQVQSYTSGDESHSSKAELRAKSVEARAALASTLDAIEYKFNIPKQLRITRRRLSRSLHELGEENGLALIGIALTAATVVGTVVWFGANAIVTAREK</sequence>